<accession>A0AAP9YFR0</accession>
<evidence type="ECO:0000313" key="2">
    <source>
        <dbReference type="Proteomes" id="UP000596192"/>
    </source>
</evidence>
<name>A0AAP9YFR0_9GAMM</name>
<dbReference type="RefSeq" id="WP_136890505.1">
    <property type="nucleotide sequence ID" value="NZ_CP011835.1"/>
</dbReference>
<dbReference type="AlphaFoldDB" id="A0AAP9YFR0"/>
<evidence type="ECO:0000313" key="1">
    <source>
        <dbReference type="EMBL" id="QQE88429.1"/>
    </source>
</evidence>
<dbReference type="Proteomes" id="UP000596192">
    <property type="component" value="Chromosome"/>
</dbReference>
<reference evidence="1 2" key="1">
    <citation type="submission" date="2020-12" db="EMBL/GenBank/DDBJ databases">
        <title>Genomic Analysis and Response surface optimization of nitrogen-fixing conditions for A. chroococcum strain HR1, Isolation from rhizosphere soil.</title>
        <authorList>
            <person name="Li J."/>
            <person name="Yang H."/>
            <person name="Liu H."/>
            <person name="Wang C."/>
            <person name="Tian Y."/>
            <person name="Lu X.Y."/>
        </authorList>
    </citation>
    <scope>NUCLEOTIDE SEQUENCE [LARGE SCALE GENOMIC DNA]</scope>
    <source>
        <strain evidence="1 2">HR1</strain>
    </source>
</reference>
<proteinExistence type="predicted"/>
<dbReference type="EMBL" id="CP066310">
    <property type="protein sequence ID" value="QQE88429.1"/>
    <property type="molecule type" value="Genomic_DNA"/>
</dbReference>
<dbReference type="GeneID" id="61933692"/>
<protein>
    <submittedName>
        <fullName evidence="1">Uncharacterized protein</fullName>
    </submittedName>
</protein>
<sequence>MSNAILAIIPEFPNASCANHPCGFTLPVNSRRHPCRSMRLLRDLPITCHPGGDLRRLPCFSVRFLRDVLEQ</sequence>
<gene>
    <name evidence="1" type="ORF">GKQ51_19670</name>
</gene>
<organism evidence="1 2">
    <name type="scientific">Azotobacter chroococcum</name>
    <dbReference type="NCBI Taxonomy" id="353"/>
    <lineage>
        <taxon>Bacteria</taxon>
        <taxon>Pseudomonadati</taxon>
        <taxon>Pseudomonadota</taxon>
        <taxon>Gammaproteobacteria</taxon>
        <taxon>Pseudomonadales</taxon>
        <taxon>Pseudomonadaceae</taxon>
        <taxon>Azotobacter</taxon>
    </lineage>
</organism>